<dbReference type="EMBL" id="SSTD01009754">
    <property type="protein sequence ID" value="TYK13805.1"/>
    <property type="molecule type" value="Genomic_DNA"/>
</dbReference>
<dbReference type="AlphaFoldDB" id="A0A5D3CQH8"/>
<evidence type="ECO:0000313" key="3">
    <source>
        <dbReference type="Proteomes" id="UP000321947"/>
    </source>
</evidence>
<keyword evidence="2" id="KW-0808">Transferase</keyword>
<reference evidence="2 3" key="1">
    <citation type="submission" date="2019-08" db="EMBL/GenBank/DDBJ databases">
        <title>Draft genome sequences of two oriental melons (Cucumis melo L. var makuwa).</title>
        <authorList>
            <person name="Kwon S.-Y."/>
        </authorList>
    </citation>
    <scope>NUCLEOTIDE SEQUENCE [LARGE SCALE GENOMIC DNA]</scope>
    <source>
        <strain evidence="3">cv. Chang Bougi</strain>
        <tissue evidence="2">Leaf</tissue>
    </source>
</reference>
<gene>
    <name evidence="2" type="ORF">E5676_scaffold488G00670</name>
</gene>
<protein>
    <submittedName>
        <fullName evidence="2">Reverse transcriptase</fullName>
    </submittedName>
</protein>
<keyword evidence="2" id="KW-0548">Nucleotidyltransferase</keyword>
<keyword evidence="2" id="KW-0695">RNA-directed DNA polymerase</keyword>
<dbReference type="GO" id="GO:0003964">
    <property type="term" value="F:RNA-directed DNA polymerase activity"/>
    <property type="evidence" value="ECO:0007669"/>
    <property type="project" value="UniProtKB-KW"/>
</dbReference>
<feature type="compositionally biased region" description="Polar residues" evidence="1">
    <location>
        <begin position="1"/>
        <end position="27"/>
    </location>
</feature>
<organism evidence="2 3">
    <name type="scientific">Cucumis melo var. makuwa</name>
    <name type="common">Oriental melon</name>
    <dbReference type="NCBI Taxonomy" id="1194695"/>
    <lineage>
        <taxon>Eukaryota</taxon>
        <taxon>Viridiplantae</taxon>
        <taxon>Streptophyta</taxon>
        <taxon>Embryophyta</taxon>
        <taxon>Tracheophyta</taxon>
        <taxon>Spermatophyta</taxon>
        <taxon>Magnoliopsida</taxon>
        <taxon>eudicotyledons</taxon>
        <taxon>Gunneridae</taxon>
        <taxon>Pentapetalae</taxon>
        <taxon>rosids</taxon>
        <taxon>fabids</taxon>
        <taxon>Cucurbitales</taxon>
        <taxon>Cucurbitaceae</taxon>
        <taxon>Benincaseae</taxon>
        <taxon>Cucumis</taxon>
    </lineage>
</organism>
<accession>A0A5D3CQH8</accession>
<name>A0A5D3CQH8_CUCMM</name>
<sequence>MGQPSPRSTQPSGQKQPHAPSSANVTTHPIRFYAPSPVQPSHHSGHSLSHAPPIAVGQPTKLSNMNKADQLHNRLGIEAGESSAPSGYGQPYVCGLGINQTYRRAVFEVGASSAQSKSIDLPMDSKNPITDGSLALTAGKRQIVLFDGFSLQNVLHEPKLSYNLLSISKIIRELHCKGTFLPEFVCFQDLSSERTIGTARHSKGLP</sequence>
<evidence type="ECO:0000256" key="1">
    <source>
        <dbReference type="SAM" id="MobiDB-lite"/>
    </source>
</evidence>
<feature type="region of interest" description="Disordered" evidence="1">
    <location>
        <begin position="1"/>
        <end position="61"/>
    </location>
</feature>
<proteinExistence type="predicted"/>
<evidence type="ECO:0000313" key="2">
    <source>
        <dbReference type="EMBL" id="TYK13805.1"/>
    </source>
</evidence>
<comment type="caution">
    <text evidence="2">The sequence shown here is derived from an EMBL/GenBank/DDBJ whole genome shotgun (WGS) entry which is preliminary data.</text>
</comment>
<dbReference type="Proteomes" id="UP000321947">
    <property type="component" value="Unassembled WGS sequence"/>
</dbReference>